<gene>
    <name evidence="3" type="ORF">LTR84_000742</name>
</gene>
<dbReference type="GO" id="GO:0005524">
    <property type="term" value="F:ATP binding"/>
    <property type="evidence" value="ECO:0007669"/>
    <property type="project" value="InterPro"/>
</dbReference>
<protein>
    <recommendedName>
        <fullName evidence="2">Protein kinase domain-containing protein</fullName>
    </recommendedName>
</protein>
<evidence type="ECO:0000256" key="1">
    <source>
        <dbReference type="SAM" id="MobiDB-lite"/>
    </source>
</evidence>
<evidence type="ECO:0000259" key="2">
    <source>
        <dbReference type="PROSITE" id="PS50011"/>
    </source>
</evidence>
<dbReference type="Proteomes" id="UP001358417">
    <property type="component" value="Unassembled WGS sequence"/>
</dbReference>
<proteinExistence type="predicted"/>
<dbReference type="GO" id="GO:0005634">
    <property type="term" value="C:nucleus"/>
    <property type="evidence" value="ECO:0007669"/>
    <property type="project" value="TreeGrafter"/>
</dbReference>
<dbReference type="Pfam" id="PF00069">
    <property type="entry name" value="Pkinase"/>
    <property type="match status" value="1"/>
</dbReference>
<dbReference type="GO" id="GO:0005737">
    <property type="term" value="C:cytoplasm"/>
    <property type="evidence" value="ECO:0007669"/>
    <property type="project" value="TreeGrafter"/>
</dbReference>
<accession>A0AAV9NVG7</accession>
<dbReference type="SMART" id="SM00220">
    <property type="entry name" value="S_TKc"/>
    <property type="match status" value="1"/>
</dbReference>
<dbReference type="PROSITE" id="PS50011">
    <property type="entry name" value="PROTEIN_KINASE_DOM"/>
    <property type="match status" value="1"/>
</dbReference>
<feature type="compositionally biased region" description="Low complexity" evidence="1">
    <location>
        <begin position="553"/>
        <end position="568"/>
    </location>
</feature>
<feature type="region of interest" description="Disordered" evidence="1">
    <location>
        <begin position="517"/>
        <end position="576"/>
    </location>
</feature>
<dbReference type="Gene3D" id="1.10.510.10">
    <property type="entry name" value="Transferase(Phosphotransferase) domain 1"/>
    <property type="match status" value="1"/>
</dbReference>
<feature type="domain" description="Protein kinase" evidence="2">
    <location>
        <begin position="143"/>
        <end position="496"/>
    </location>
</feature>
<dbReference type="InterPro" id="IPR011009">
    <property type="entry name" value="Kinase-like_dom_sf"/>
</dbReference>
<dbReference type="PANTHER" id="PTHR44167:SF24">
    <property type="entry name" value="SERINE_THREONINE-PROTEIN KINASE CHK2"/>
    <property type="match status" value="1"/>
</dbReference>
<comment type="caution">
    <text evidence="3">The sequence shown here is derived from an EMBL/GenBank/DDBJ whole genome shotgun (WGS) entry which is preliminary data.</text>
</comment>
<evidence type="ECO:0000313" key="4">
    <source>
        <dbReference type="Proteomes" id="UP001358417"/>
    </source>
</evidence>
<dbReference type="AlphaFoldDB" id="A0AAV9NVG7"/>
<dbReference type="RefSeq" id="XP_064712232.1">
    <property type="nucleotide sequence ID" value="XM_064844372.1"/>
</dbReference>
<name>A0AAV9NVG7_9EURO</name>
<dbReference type="SUPFAM" id="SSF56112">
    <property type="entry name" value="Protein kinase-like (PK-like)"/>
    <property type="match status" value="1"/>
</dbReference>
<reference evidence="3 4" key="1">
    <citation type="submission" date="2023-08" db="EMBL/GenBank/DDBJ databases">
        <title>Black Yeasts Isolated from many extreme environments.</title>
        <authorList>
            <person name="Coleine C."/>
            <person name="Stajich J.E."/>
            <person name="Selbmann L."/>
        </authorList>
    </citation>
    <scope>NUCLEOTIDE SEQUENCE [LARGE SCALE GENOMIC DNA]</scope>
    <source>
        <strain evidence="3 4">CCFEE 5792</strain>
    </source>
</reference>
<dbReference type="InterPro" id="IPR000719">
    <property type="entry name" value="Prot_kinase_dom"/>
</dbReference>
<dbReference type="GeneID" id="89968964"/>
<keyword evidence="4" id="KW-1185">Reference proteome</keyword>
<dbReference type="PANTHER" id="PTHR44167">
    <property type="entry name" value="OVARIAN-SPECIFIC SERINE/THREONINE-PROTEIN KINASE LOK-RELATED"/>
    <property type="match status" value="1"/>
</dbReference>
<evidence type="ECO:0000313" key="3">
    <source>
        <dbReference type="EMBL" id="KAK5064908.1"/>
    </source>
</evidence>
<organism evidence="3 4">
    <name type="scientific">Exophiala bonariae</name>
    <dbReference type="NCBI Taxonomy" id="1690606"/>
    <lineage>
        <taxon>Eukaryota</taxon>
        <taxon>Fungi</taxon>
        <taxon>Dikarya</taxon>
        <taxon>Ascomycota</taxon>
        <taxon>Pezizomycotina</taxon>
        <taxon>Eurotiomycetes</taxon>
        <taxon>Chaetothyriomycetidae</taxon>
        <taxon>Chaetothyriales</taxon>
        <taxon>Herpotrichiellaceae</taxon>
        <taxon>Exophiala</taxon>
    </lineage>
</organism>
<dbReference type="EMBL" id="JAVRRD010000001">
    <property type="protein sequence ID" value="KAK5064908.1"/>
    <property type="molecule type" value="Genomic_DNA"/>
</dbReference>
<dbReference type="GO" id="GO:0004674">
    <property type="term" value="F:protein serine/threonine kinase activity"/>
    <property type="evidence" value="ECO:0007669"/>
    <property type="project" value="TreeGrafter"/>
</dbReference>
<sequence>MASSRSLSPGDATPVAEFLHFLSKHQSPGLRFGSSLQKCMFVPQDELQAYLSGARLQALLESVCRQRFTQKDVNTAAVQSRRRILAILILIGRGDLIKRCFTAHAPSDENLPFELQPSQFSFDTFRRFYEEQWAFCAHSFQEGEIDSHILENTILPIYGLEEKDLGGPQPLLSCGYIHTTSVDTRCVHEFVIKTYNLNGDLASISYRNELEALKTLSLNKNASKSIVKFYGSFTQQDSHHVILEYADQGTLRDFYQKFSHPKMENDVTDFWEHLFNLAVGLRQIHHIELLEGDHTSTFHGVHQDLRPSNILVFCKGEASPYRFTFKIGNFSHSHYGLSDEDNSKNHGGVSMRIRTYGPPGCYLIRPAYREVVRAQRNGDIWSLACIFSEATSWVTDGPQAVEEYRNQRKQALSQVPGFKDGDCFHDGSDVLPEVKAWHAHLAMLRRAGDYVTPNIWHTLLQQCLEVDEQRLRAFQLCNKTIELLGQQRNRVCHDYFYRGDDNNKGWPPAGRFCGSSGPAMMRANQEKPSEDLDSMGTTALDVPNPPTAKKSEPNSNNSPGSSTLSTPPNVNPGIEFEKPLCPVHQHGPAMRLPELSFKEVSDWISRRKSFTLKKDKDNEKLPNHDYLNRVAGRDHIFLIDDAVSMKDYWPEVAKVFKALSYLTKTVDDDRIIEAHFTVSAATHKSSKSSILLSKVQERGLQLAATSNPETACDKILREWKNKVTRNKFRNLVGLSKPSMPGVTLYILTDGVWEDQSDLSSFIRDVVRFMDEYDMPRKHIGIQFIRFGNSTRGAERLRVLDSGLGLRRDIVDTIPSTGNVFKILLGPVDPTFDDDECTCGGEANI</sequence>
<dbReference type="GO" id="GO:0044773">
    <property type="term" value="P:mitotic DNA damage checkpoint signaling"/>
    <property type="evidence" value="ECO:0007669"/>
    <property type="project" value="TreeGrafter"/>
</dbReference>